<feature type="compositionally biased region" description="Low complexity" evidence="1">
    <location>
        <begin position="382"/>
        <end position="406"/>
    </location>
</feature>
<reference evidence="3" key="4">
    <citation type="journal article" date="2015" name="G3 (Bethesda)">
        <title>Genome sequences of three phytopathogenic species of the Magnaporthaceae family of fungi.</title>
        <authorList>
            <person name="Okagaki L.H."/>
            <person name="Nunes C.C."/>
            <person name="Sailsbery J."/>
            <person name="Clay B."/>
            <person name="Brown D."/>
            <person name="John T."/>
            <person name="Oh Y."/>
            <person name="Young N."/>
            <person name="Fitzgerald M."/>
            <person name="Haas B.J."/>
            <person name="Zeng Q."/>
            <person name="Young S."/>
            <person name="Adiconis X."/>
            <person name="Fan L."/>
            <person name="Levin J.Z."/>
            <person name="Mitchell T.K."/>
            <person name="Okubara P.A."/>
            <person name="Farman M.L."/>
            <person name="Kohn L.M."/>
            <person name="Birren B."/>
            <person name="Ma L.-J."/>
            <person name="Dean R.A."/>
        </authorList>
    </citation>
    <scope>NUCLEOTIDE SEQUENCE</scope>
    <source>
        <strain evidence="3">ATCC 64411 / 73-15</strain>
    </source>
</reference>
<feature type="compositionally biased region" description="Low complexity" evidence="1">
    <location>
        <begin position="39"/>
        <end position="51"/>
    </location>
</feature>
<feature type="compositionally biased region" description="Acidic residues" evidence="1">
    <location>
        <begin position="344"/>
        <end position="356"/>
    </location>
</feature>
<dbReference type="Proteomes" id="UP000011715">
    <property type="component" value="Unassembled WGS sequence"/>
</dbReference>
<evidence type="ECO:0000256" key="1">
    <source>
        <dbReference type="SAM" id="MobiDB-lite"/>
    </source>
</evidence>
<protein>
    <submittedName>
        <fullName evidence="2 3">Uncharacterized protein</fullName>
    </submittedName>
</protein>
<accession>A0A0C4DZV7</accession>
<evidence type="ECO:0000313" key="3">
    <source>
        <dbReference type="EnsemblFungi" id="MAPG_05618T0"/>
    </source>
</evidence>
<feature type="compositionally biased region" description="Basic and acidic residues" evidence="1">
    <location>
        <begin position="224"/>
        <end position="235"/>
    </location>
</feature>
<evidence type="ECO:0000313" key="2">
    <source>
        <dbReference type="EMBL" id="KLU86606.1"/>
    </source>
</evidence>
<feature type="region of interest" description="Disordered" evidence="1">
    <location>
        <begin position="1"/>
        <end position="177"/>
    </location>
</feature>
<keyword evidence="4" id="KW-1185">Reference proteome</keyword>
<reference evidence="2" key="2">
    <citation type="submission" date="2010-05" db="EMBL/GenBank/DDBJ databases">
        <title>The Genome Sequence of Magnaporthe poae strain ATCC 64411.</title>
        <authorList>
            <consortium name="The Broad Institute Genome Sequencing Platform"/>
            <consortium name="Broad Institute Genome Sequencing Center for Infectious Disease"/>
            <person name="Ma L.-J."/>
            <person name="Dead R."/>
            <person name="Young S."/>
            <person name="Zeng Q."/>
            <person name="Koehrsen M."/>
            <person name="Alvarado L."/>
            <person name="Berlin A."/>
            <person name="Chapman S.B."/>
            <person name="Chen Z."/>
            <person name="Freedman E."/>
            <person name="Gellesch M."/>
            <person name="Goldberg J."/>
            <person name="Griggs A."/>
            <person name="Gujja S."/>
            <person name="Heilman E.R."/>
            <person name="Heiman D."/>
            <person name="Hepburn T."/>
            <person name="Howarth C."/>
            <person name="Jen D."/>
            <person name="Larson L."/>
            <person name="Mehta T."/>
            <person name="Neiman D."/>
            <person name="Pearson M."/>
            <person name="Roberts A."/>
            <person name="Saif S."/>
            <person name="Shea T."/>
            <person name="Shenoy N."/>
            <person name="Sisk P."/>
            <person name="Stolte C."/>
            <person name="Sykes S."/>
            <person name="Walk T."/>
            <person name="White J."/>
            <person name="Yandava C."/>
            <person name="Haas B."/>
            <person name="Nusbaum C."/>
            <person name="Birren B."/>
        </authorList>
    </citation>
    <scope>NUCLEOTIDE SEQUENCE</scope>
    <source>
        <strain evidence="2">ATCC 64411</strain>
    </source>
</reference>
<reference evidence="3" key="5">
    <citation type="submission" date="2015-06" db="UniProtKB">
        <authorList>
            <consortium name="EnsemblFungi"/>
        </authorList>
    </citation>
    <scope>IDENTIFICATION</scope>
    <source>
        <strain evidence="3">ATCC 64411</strain>
    </source>
</reference>
<feature type="compositionally biased region" description="Polar residues" evidence="1">
    <location>
        <begin position="143"/>
        <end position="162"/>
    </location>
</feature>
<reference evidence="2" key="3">
    <citation type="submission" date="2011-03" db="EMBL/GenBank/DDBJ databases">
        <title>Annotation of Magnaporthe poae ATCC 64411.</title>
        <authorList>
            <person name="Ma L.-J."/>
            <person name="Dead R."/>
            <person name="Young S.K."/>
            <person name="Zeng Q."/>
            <person name="Gargeya S."/>
            <person name="Fitzgerald M."/>
            <person name="Haas B."/>
            <person name="Abouelleil A."/>
            <person name="Alvarado L."/>
            <person name="Arachchi H.M."/>
            <person name="Berlin A."/>
            <person name="Brown A."/>
            <person name="Chapman S.B."/>
            <person name="Chen Z."/>
            <person name="Dunbar C."/>
            <person name="Freedman E."/>
            <person name="Gearin G."/>
            <person name="Gellesch M."/>
            <person name="Goldberg J."/>
            <person name="Griggs A."/>
            <person name="Gujja S."/>
            <person name="Heiman D."/>
            <person name="Howarth C."/>
            <person name="Larson L."/>
            <person name="Lui A."/>
            <person name="MacDonald P.J.P."/>
            <person name="Mehta T."/>
            <person name="Montmayeur A."/>
            <person name="Murphy C."/>
            <person name="Neiman D."/>
            <person name="Pearson M."/>
            <person name="Priest M."/>
            <person name="Roberts A."/>
            <person name="Saif S."/>
            <person name="Shea T."/>
            <person name="Shenoy N."/>
            <person name="Sisk P."/>
            <person name="Stolte C."/>
            <person name="Sykes S."/>
            <person name="Yandava C."/>
            <person name="Wortman J."/>
            <person name="Nusbaum C."/>
            <person name="Birren B."/>
        </authorList>
    </citation>
    <scope>NUCLEOTIDE SEQUENCE</scope>
    <source>
        <strain evidence="2">ATCC 64411</strain>
    </source>
</reference>
<feature type="region of interest" description="Disordered" evidence="1">
    <location>
        <begin position="294"/>
        <end position="466"/>
    </location>
</feature>
<gene>
    <name evidence="2" type="ORF">MAPG_05618</name>
</gene>
<reference evidence="4" key="1">
    <citation type="submission" date="2010-05" db="EMBL/GenBank/DDBJ databases">
        <title>The genome sequence of Magnaporthe poae strain ATCC 64411.</title>
        <authorList>
            <person name="Ma L.-J."/>
            <person name="Dead R."/>
            <person name="Young S."/>
            <person name="Zeng Q."/>
            <person name="Koehrsen M."/>
            <person name="Alvarado L."/>
            <person name="Berlin A."/>
            <person name="Chapman S.B."/>
            <person name="Chen Z."/>
            <person name="Freedman E."/>
            <person name="Gellesch M."/>
            <person name="Goldberg J."/>
            <person name="Griggs A."/>
            <person name="Gujja S."/>
            <person name="Heilman E.R."/>
            <person name="Heiman D."/>
            <person name="Hepburn T."/>
            <person name="Howarth C."/>
            <person name="Jen D."/>
            <person name="Larson L."/>
            <person name="Mehta T."/>
            <person name="Neiman D."/>
            <person name="Pearson M."/>
            <person name="Roberts A."/>
            <person name="Saif S."/>
            <person name="Shea T."/>
            <person name="Shenoy N."/>
            <person name="Sisk P."/>
            <person name="Stolte C."/>
            <person name="Sykes S."/>
            <person name="Walk T."/>
            <person name="White J."/>
            <person name="Yandava C."/>
            <person name="Haas B."/>
            <person name="Nusbaum C."/>
            <person name="Birren B."/>
        </authorList>
    </citation>
    <scope>NUCLEOTIDE SEQUENCE [LARGE SCALE GENOMIC DNA]</scope>
    <source>
        <strain evidence="4">ATCC 64411 / 73-15</strain>
    </source>
</reference>
<feature type="region of interest" description="Disordered" evidence="1">
    <location>
        <begin position="223"/>
        <end position="275"/>
    </location>
</feature>
<feature type="compositionally biased region" description="Low complexity" evidence="1">
    <location>
        <begin position="1"/>
        <end position="22"/>
    </location>
</feature>
<dbReference type="EMBL" id="GL876969">
    <property type="protein sequence ID" value="KLU86606.1"/>
    <property type="molecule type" value="Genomic_DNA"/>
</dbReference>
<dbReference type="AlphaFoldDB" id="A0A0C4DZV7"/>
<dbReference type="EnsemblFungi" id="MAPG_05618T0">
    <property type="protein sequence ID" value="MAPG_05618T0"/>
    <property type="gene ID" value="MAPG_05618"/>
</dbReference>
<name>A0A0C4DZV7_MAGP6</name>
<evidence type="ECO:0000313" key="4">
    <source>
        <dbReference type="Proteomes" id="UP000011715"/>
    </source>
</evidence>
<organism evidence="3 4">
    <name type="scientific">Magnaporthiopsis poae (strain ATCC 64411 / 73-15)</name>
    <name type="common">Kentucky bluegrass fungus</name>
    <name type="synonym">Magnaporthe poae</name>
    <dbReference type="NCBI Taxonomy" id="644358"/>
    <lineage>
        <taxon>Eukaryota</taxon>
        <taxon>Fungi</taxon>
        <taxon>Dikarya</taxon>
        <taxon>Ascomycota</taxon>
        <taxon>Pezizomycotina</taxon>
        <taxon>Sordariomycetes</taxon>
        <taxon>Sordariomycetidae</taxon>
        <taxon>Magnaporthales</taxon>
        <taxon>Magnaporthaceae</taxon>
        <taxon>Magnaporthiopsis</taxon>
    </lineage>
</organism>
<proteinExistence type="predicted"/>
<sequence length="466" mass="50944">MATFTATTPSPPRTIRTPDTPRFGYGDSWEPYSPRKSARISSQRSSSARTPSPQPTKTSRPNPRPPRFTITRSSPSKEKPKGRAPTANPMASPAPSPRKRAHPSKQTMAPPAPSSDVLTSEGTHHAATFLGPPPSGKHDASSVHGNTRISAQTGMLPTPSKTPSRKHAEQNEANIAAIARNLFHSADDVVPNPKQKRPKKYTGVSMNSFTAVEVEEPITIFTDSQDRVPEVDRSVDNPFQAGERPSVDADPIRRRSKRKTVVVPGEGPSTVDEAMNREDGLVYVFRGKKIFRKFADRDDEDEDLPDNAGEGASGVQGRRNMTRSSIKPRLLFPPAPKAKKPLDSDVEDEEEAETDIEDHVRSTAQQDEQPITPAENIKDKAPATPSAPRFAPFSPPTTTSRTTRSSQKQADLLSAKPQPPIRKTRRSPFDSWQRVKSAPDSSVPPKSNKRAADPLPSAVNAKRPRC</sequence>
<dbReference type="OMA" id="SWEPYSP"/>
<dbReference type="EMBL" id="ADBL01001344">
    <property type="status" value="NOT_ANNOTATED_CDS"/>
    <property type="molecule type" value="Genomic_DNA"/>
</dbReference>
<dbReference type="VEuPathDB" id="FungiDB:MAPG_05618"/>
<dbReference type="OrthoDB" id="5398515at2759"/>
<dbReference type="eggNOG" id="ENOG502S7GF">
    <property type="taxonomic scope" value="Eukaryota"/>
</dbReference>